<reference evidence="2" key="1">
    <citation type="submission" date="2019-09" db="EMBL/GenBank/DDBJ databases">
        <title>Draft genome information of white flower Hibiscus syriacus.</title>
        <authorList>
            <person name="Kim Y.-M."/>
        </authorList>
    </citation>
    <scope>NUCLEOTIDE SEQUENCE [LARGE SCALE GENOMIC DNA]</scope>
    <source>
        <strain evidence="2">YM2019G1</strain>
    </source>
</reference>
<evidence type="ECO:0000256" key="1">
    <source>
        <dbReference type="SAM" id="MobiDB-lite"/>
    </source>
</evidence>
<dbReference type="PANTHER" id="PTHR46085:SF3">
    <property type="entry name" value="ARF GTPASE ACTIVATING PROTEIN"/>
    <property type="match status" value="1"/>
</dbReference>
<comment type="caution">
    <text evidence="2">The sequence shown here is derived from an EMBL/GenBank/DDBJ whole genome shotgun (WGS) entry which is preliminary data.</text>
</comment>
<feature type="compositionally biased region" description="Polar residues" evidence="1">
    <location>
        <begin position="301"/>
        <end position="313"/>
    </location>
</feature>
<feature type="compositionally biased region" description="Low complexity" evidence="1">
    <location>
        <begin position="323"/>
        <end position="337"/>
    </location>
</feature>
<dbReference type="Proteomes" id="UP000436088">
    <property type="component" value="Unassembled WGS sequence"/>
</dbReference>
<dbReference type="EMBL" id="VEPZ02001044">
    <property type="protein sequence ID" value="KAE8698380.1"/>
    <property type="molecule type" value="Genomic_DNA"/>
</dbReference>
<feature type="compositionally biased region" description="Low complexity" evidence="1">
    <location>
        <begin position="48"/>
        <end position="69"/>
    </location>
</feature>
<feature type="region of interest" description="Disordered" evidence="1">
    <location>
        <begin position="1"/>
        <end position="87"/>
    </location>
</feature>
<evidence type="ECO:0000313" key="3">
    <source>
        <dbReference type="Proteomes" id="UP000436088"/>
    </source>
</evidence>
<sequence length="435" mass="45516">MKKLNRLPRRTSSSSSLGSSGGNPVETKLDTNVSLIDFDADPEPPVAPTVTQMQQTTTTQSTVQPPASTNDSNWASFDLPPHTNVSQAPNVNNLDAVLSQLSVPASVPGNLSGVSSSVAGQVPAPVANVNLAPSIVAFTGQIQTLPFGAGPPASAPVSNFSTLPPTDALTAAPGLTSTMPVSSASFQLGVNNAEQWPNMLHQQTHFFSSAGSQSNSQQFVPMVDEPSTNQDVTYSVAPQHPPTKTKASGRHELTADLFTATYPAAAPGWQTAPSRSMGSPYDVILQWSINPFDLGGEAPRPQTQTSFSMTSLQGALPNAPPHSGLLRTSSLGTSSSTWMPPQSLPYTPRMPSESPPNSSALPPRTYSGAQLPSILQPSGRQVGVIGSEASYGFINTGRFPAPATPQPSSSVGEGNPFGWIEKENNLDPFPLKHLC</sequence>
<dbReference type="PANTHER" id="PTHR46085">
    <property type="entry name" value="ARFGAP/RECO-RELATED"/>
    <property type="match status" value="1"/>
</dbReference>
<name>A0A6A3A252_HIBSY</name>
<proteinExistence type="predicted"/>
<evidence type="ECO:0000313" key="2">
    <source>
        <dbReference type="EMBL" id="KAE8698380.1"/>
    </source>
</evidence>
<organism evidence="2 3">
    <name type="scientific">Hibiscus syriacus</name>
    <name type="common">Rose of Sharon</name>
    <dbReference type="NCBI Taxonomy" id="106335"/>
    <lineage>
        <taxon>Eukaryota</taxon>
        <taxon>Viridiplantae</taxon>
        <taxon>Streptophyta</taxon>
        <taxon>Embryophyta</taxon>
        <taxon>Tracheophyta</taxon>
        <taxon>Spermatophyta</taxon>
        <taxon>Magnoliopsida</taxon>
        <taxon>eudicotyledons</taxon>
        <taxon>Gunneridae</taxon>
        <taxon>Pentapetalae</taxon>
        <taxon>rosids</taxon>
        <taxon>malvids</taxon>
        <taxon>Malvales</taxon>
        <taxon>Malvaceae</taxon>
        <taxon>Malvoideae</taxon>
        <taxon>Hibiscus</taxon>
    </lineage>
</organism>
<feature type="region of interest" description="Disordered" evidence="1">
    <location>
        <begin position="294"/>
        <end position="369"/>
    </location>
</feature>
<accession>A0A6A3A252</accession>
<dbReference type="GO" id="GO:0005096">
    <property type="term" value="F:GTPase activator activity"/>
    <property type="evidence" value="ECO:0007669"/>
    <property type="project" value="InterPro"/>
</dbReference>
<keyword evidence="3" id="KW-1185">Reference proteome</keyword>
<protein>
    <submittedName>
        <fullName evidence="2">NSP-interacting GTPase, putative isoform 3</fullName>
    </submittedName>
</protein>
<dbReference type="InterPro" id="IPR044820">
    <property type="entry name" value="AGD14-like"/>
</dbReference>
<gene>
    <name evidence="2" type="ORF">F3Y22_tig00110597pilonHSYRG00078</name>
</gene>
<dbReference type="AlphaFoldDB" id="A0A6A3A252"/>